<evidence type="ECO:0000313" key="4">
    <source>
        <dbReference type="EMBL" id="UXH79229.1"/>
    </source>
</evidence>
<dbReference type="SUPFAM" id="SSF47336">
    <property type="entry name" value="ACP-like"/>
    <property type="match status" value="1"/>
</dbReference>
<reference evidence="4" key="1">
    <citation type="submission" date="2022-10" db="EMBL/GenBank/DDBJ databases">
        <title>Characterization and whole genome sequencing of a new Roseateles species, isolated from fresh water.</title>
        <authorList>
            <person name="Guliayeva D.Y."/>
            <person name="Akhremchuk A.E."/>
            <person name="Sikolenko M.A."/>
            <person name="Valentovich L.N."/>
            <person name="Sidarenka A.V."/>
        </authorList>
    </citation>
    <scope>NUCLEOTIDE SEQUENCE</scope>
    <source>
        <strain evidence="4">BIM B-1768</strain>
    </source>
</reference>
<evidence type="ECO:0000256" key="1">
    <source>
        <dbReference type="ARBA" id="ARBA00022450"/>
    </source>
</evidence>
<name>A0ABY6B3V4_9BURK</name>
<evidence type="ECO:0000259" key="3">
    <source>
        <dbReference type="PROSITE" id="PS50075"/>
    </source>
</evidence>
<dbReference type="SMART" id="SM00823">
    <property type="entry name" value="PKS_PP"/>
    <property type="match status" value="1"/>
</dbReference>
<protein>
    <submittedName>
        <fullName evidence="4">Acyl carrier protein</fullName>
    </submittedName>
</protein>
<dbReference type="InterPro" id="IPR009081">
    <property type="entry name" value="PP-bd_ACP"/>
</dbReference>
<dbReference type="PROSITE" id="PS50075">
    <property type="entry name" value="CARRIER"/>
    <property type="match status" value="1"/>
</dbReference>
<dbReference type="InterPro" id="IPR020806">
    <property type="entry name" value="PKS_PP-bd"/>
</dbReference>
<gene>
    <name evidence="4" type="ORF">N4261_04650</name>
</gene>
<keyword evidence="5" id="KW-1185">Reference proteome</keyword>
<dbReference type="SMART" id="SM01294">
    <property type="entry name" value="PKS_PP_betabranch"/>
    <property type="match status" value="1"/>
</dbReference>
<dbReference type="Pfam" id="PF00550">
    <property type="entry name" value="PP-binding"/>
    <property type="match status" value="1"/>
</dbReference>
<dbReference type="RefSeq" id="WP_261759049.1">
    <property type="nucleotide sequence ID" value="NZ_CP104562.2"/>
</dbReference>
<dbReference type="Proteomes" id="UP001064933">
    <property type="component" value="Chromosome"/>
</dbReference>
<evidence type="ECO:0000313" key="5">
    <source>
        <dbReference type="Proteomes" id="UP001064933"/>
    </source>
</evidence>
<accession>A0ABY6B3V4</accession>
<keyword evidence="2" id="KW-0597">Phosphoprotein</keyword>
<organism evidence="4 5">
    <name type="scientific">Roseateles amylovorans</name>
    <dbReference type="NCBI Taxonomy" id="2978473"/>
    <lineage>
        <taxon>Bacteria</taxon>
        <taxon>Pseudomonadati</taxon>
        <taxon>Pseudomonadota</taxon>
        <taxon>Betaproteobacteria</taxon>
        <taxon>Burkholderiales</taxon>
        <taxon>Sphaerotilaceae</taxon>
        <taxon>Roseateles</taxon>
    </lineage>
</organism>
<evidence type="ECO:0000256" key="2">
    <source>
        <dbReference type="ARBA" id="ARBA00022553"/>
    </source>
</evidence>
<proteinExistence type="predicted"/>
<sequence length="92" mass="9942">MSNMLEPLRQLACRELGLTENDLDSTVTFAELGLDSLMLVDFMFAVEDHFHIQIDHDEAMKTPTLTGLAALVERLVAAAPADTSGTPKVVAA</sequence>
<dbReference type="InterPro" id="IPR036736">
    <property type="entry name" value="ACP-like_sf"/>
</dbReference>
<dbReference type="Gene3D" id="1.10.1200.10">
    <property type="entry name" value="ACP-like"/>
    <property type="match status" value="1"/>
</dbReference>
<dbReference type="EMBL" id="CP104562">
    <property type="protein sequence ID" value="UXH79229.1"/>
    <property type="molecule type" value="Genomic_DNA"/>
</dbReference>
<keyword evidence="1" id="KW-0596">Phosphopantetheine</keyword>
<feature type="domain" description="Carrier" evidence="3">
    <location>
        <begin position="2"/>
        <end position="76"/>
    </location>
</feature>